<accession>A0A9W4SXM2</accession>
<name>A0A9W4SXM2_9GLOM</name>
<proteinExistence type="predicted"/>
<evidence type="ECO:0000313" key="1">
    <source>
        <dbReference type="EMBL" id="CAI2185136.1"/>
    </source>
</evidence>
<dbReference type="AlphaFoldDB" id="A0A9W4SXM2"/>
<protein>
    <submittedName>
        <fullName evidence="1">8512_t:CDS:1</fullName>
    </submittedName>
</protein>
<organism evidence="1 2">
    <name type="scientific">Funneliformis geosporum</name>
    <dbReference type="NCBI Taxonomy" id="1117311"/>
    <lineage>
        <taxon>Eukaryota</taxon>
        <taxon>Fungi</taxon>
        <taxon>Fungi incertae sedis</taxon>
        <taxon>Mucoromycota</taxon>
        <taxon>Glomeromycotina</taxon>
        <taxon>Glomeromycetes</taxon>
        <taxon>Glomerales</taxon>
        <taxon>Glomeraceae</taxon>
        <taxon>Funneliformis</taxon>
    </lineage>
</organism>
<keyword evidence="2" id="KW-1185">Reference proteome</keyword>
<dbReference type="Proteomes" id="UP001153678">
    <property type="component" value="Unassembled WGS sequence"/>
</dbReference>
<sequence>MSSINPSITIVNDNWIRGIRPPRRINRRRNRRPRNADANNVFRIRVRTINEDTAKFDVILLPPSFIREIFYKFVIIKTLAMFTIGPLE</sequence>
<gene>
    <name evidence="1" type="ORF">FWILDA_LOCUS11926</name>
</gene>
<comment type="caution">
    <text evidence="1">The sequence shown here is derived from an EMBL/GenBank/DDBJ whole genome shotgun (WGS) entry which is preliminary data.</text>
</comment>
<dbReference type="EMBL" id="CAMKVN010003595">
    <property type="protein sequence ID" value="CAI2185136.1"/>
    <property type="molecule type" value="Genomic_DNA"/>
</dbReference>
<evidence type="ECO:0000313" key="2">
    <source>
        <dbReference type="Proteomes" id="UP001153678"/>
    </source>
</evidence>
<reference evidence="1" key="1">
    <citation type="submission" date="2022-08" db="EMBL/GenBank/DDBJ databases">
        <authorList>
            <person name="Kallberg Y."/>
            <person name="Tangrot J."/>
            <person name="Rosling A."/>
        </authorList>
    </citation>
    <scope>NUCLEOTIDE SEQUENCE</scope>
    <source>
        <strain evidence="1">Wild A</strain>
    </source>
</reference>